<sequence length="84" mass="9728">MKRFIAHWARYKNTHHLDLSGFKAEGEDINDGTVSKLFGCIARLNLYDGVKIGKDDRFEDSDDSDEYVVLKRLFSTTNFQQLLI</sequence>
<comment type="caution">
    <text evidence="1">The sequence shown here is derived from an EMBL/GenBank/DDBJ whole genome shotgun (WGS) entry which is preliminary data.</text>
</comment>
<evidence type="ECO:0000313" key="2">
    <source>
        <dbReference type="Proteomes" id="UP000298663"/>
    </source>
</evidence>
<gene>
    <name evidence="1" type="ORF">L596_023745</name>
</gene>
<accession>A0A4U5MET8</accession>
<evidence type="ECO:0000313" key="1">
    <source>
        <dbReference type="EMBL" id="TKR67622.1"/>
    </source>
</evidence>
<dbReference type="EMBL" id="AZBU02000008">
    <property type="protein sequence ID" value="TKR67622.1"/>
    <property type="molecule type" value="Genomic_DNA"/>
</dbReference>
<proteinExistence type="predicted"/>
<reference evidence="1 2" key="1">
    <citation type="journal article" date="2015" name="Genome Biol.">
        <title>Comparative genomics of Steinernema reveals deeply conserved gene regulatory networks.</title>
        <authorList>
            <person name="Dillman A.R."/>
            <person name="Macchietto M."/>
            <person name="Porter C.F."/>
            <person name="Rogers A."/>
            <person name="Williams B."/>
            <person name="Antoshechkin I."/>
            <person name="Lee M.M."/>
            <person name="Goodwin Z."/>
            <person name="Lu X."/>
            <person name="Lewis E.E."/>
            <person name="Goodrich-Blair H."/>
            <person name="Stock S.P."/>
            <person name="Adams B.J."/>
            <person name="Sternberg P.W."/>
            <person name="Mortazavi A."/>
        </authorList>
    </citation>
    <scope>NUCLEOTIDE SEQUENCE [LARGE SCALE GENOMIC DNA]</scope>
    <source>
        <strain evidence="1 2">ALL</strain>
    </source>
</reference>
<keyword evidence="2" id="KW-1185">Reference proteome</keyword>
<dbReference type="Proteomes" id="UP000298663">
    <property type="component" value="Unassembled WGS sequence"/>
</dbReference>
<protein>
    <submittedName>
        <fullName evidence="1">Uncharacterized protein</fullName>
    </submittedName>
</protein>
<name>A0A4U5MET8_STECR</name>
<organism evidence="1 2">
    <name type="scientific">Steinernema carpocapsae</name>
    <name type="common">Entomopathogenic nematode</name>
    <dbReference type="NCBI Taxonomy" id="34508"/>
    <lineage>
        <taxon>Eukaryota</taxon>
        <taxon>Metazoa</taxon>
        <taxon>Ecdysozoa</taxon>
        <taxon>Nematoda</taxon>
        <taxon>Chromadorea</taxon>
        <taxon>Rhabditida</taxon>
        <taxon>Tylenchina</taxon>
        <taxon>Panagrolaimomorpha</taxon>
        <taxon>Strongyloidoidea</taxon>
        <taxon>Steinernematidae</taxon>
        <taxon>Steinernema</taxon>
    </lineage>
</organism>
<dbReference type="AlphaFoldDB" id="A0A4U5MET8"/>
<reference evidence="1 2" key="2">
    <citation type="journal article" date="2019" name="G3 (Bethesda)">
        <title>Hybrid Assembly of the Genome of the Entomopathogenic Nematode Steinernema carpocapsae Identifies the X-Chromosome.</title>
        <authorList>
            <person name="Serra L."/>
            <person name="Macchietto M."/>
            <person name="Macias-Munoz A."/>
            <person name="McGill C.J."/>
            <person name="Rodriguez I.M."/>
            <person name="Rodriguez B."/>
            <person name="Murad R."/>
            <person name="Mortazavi A."/>
        </authorList>
    </citation>
    <scope>NUCLEOTIDE SEQUENCE [LARGE SCALE GENOMIC DNA]</scope>
    <source>
        <strain evidence="1 2">ALL</strain>
    </source>
</reference>